<dbReference type="EMBL" id="CP036282">
    <property type="protein sequence ID" value="QDL52797.1"/>
    <property type="molecule type" value="Genomic_DNA"/>
</dbReference>
<dbReference type="Gene3D" id="3.30.565.10">
    <property type="entry name" value="Histidine kinase-like ATPase, C-terminal domain"/>
    <property type="match status" value="1"/>
</dbReference>
<dbReference type="RefSeq" id="WP_142808249.1">
    <property type="nucleotide sequence ID" value="NZ_CP036282.1"/>
</dbReference>
<accession>A0A515EJE5</accession>
<dbReference type="Gene3D" id="1.10.287.130">
    <property type="match status" value="1"/>
</dbReference>
<comment type="catalytic activity">
    <reaction evidence="1">
        <text>ATP + protein L-histidine = ADP + protein N-phospho-L-histidine.</text>
        <dbReference type="EC" id="2.7.13.3"/>
    </reaction>
</comment>
<dbReference type="SUPFAM" id="SSF55874">
    <property type="entry name" value="ATPase domain of HSP90 chaperone/DNA topoisomerase II/histidine kinase"/>
    <property type="match status" value="1"/>
</dbReference>
<dbReference type="InterPro" id="IPR003594">
    <property type="entry name" value="HATPase_dom"/>
</dbReference>
<dbReference type="PRINTS" id="PR00344">
    <property type="entry name" value="BCTRLSENSOR"/>
</dbReference>
<evidence type="ECO:0000256" key="4">
    <source>
        <dbReference type="SAM" id="Coils"/>
    </source>
</evidence>
<gene>
    <name evidence="7" type="ORF">EXZ61_00620</name>
</gene>
<evidence type="ECO:0000313" key="8">
    <source>
        <dbReference type="Proteomes" id="UP000317365"/>
    </source>
</evidence>
<dbReference type="SMART" id="SM00387">
    <property type="entry name" value="HATPase_c"/>
    <property type="match status" value="1"/>
</dbReference>
<dbReference type="AlphaFoldDB" id="A0A515EJE5"/>
<dbReference type="PANTHER" id="PTHR43065">
    <property type="entry name" value="SENSOR HISTIDINE KINASE"/>
    <property type="match status" value="1"/>
</dbReference>
<evidence type="ECO:0000313" key="7">
    <source>
        <dbReference type="EMBL" id="QDL52797.1"/>
    </source>
</evidence>
<feature type="domain" description="Histidine kinase" evidence="6">
    <location>
        <begin position="415"/>
        <end position="645"/>
    </location>
</feature>
<dbReference type="Gene3D" id="6.10.340.10">
    <property type="match status" value="1"/>
</dbReference>
<keyword evidence="8" id="KW-1185">Reference proteome</keyword>
<proteinExistence type="predicted"/>
<name>A0A515EJE5_9BURK</name>
<dbReference type="Pfam" id="PF02518">
    <property type="entry name" value="HATPase_c"/>
    <property type="match status" value="1"/>
</dbReference>
<dbReference type="KEGG" id="rhg:EXZ61_00620"/>
<evidence type="ECO:0000256" key="2">
    <source>
        <dbReference type="ARBA" id="ARBA00012438"/>
    </source>
</evidence>
<keyword evidence="5" id="KW-0472">Membrane</keyword>
<reference evidence="8" key="1">
    <citation type="submission" date="2019-02" db="EMBL/GenBank/DDBJ databases">
        <title>Complete genome sequence of Rhodoferax sp. Gr-4.</title>
        <authorList>
            <person name="Jin L."/>
        </authorList>
    </citation>
    <scope>NUCLEOTIDE SEQUENCE [LARGE SCALE GENOMIC DNA]</scope>
    <source>
        <strain evidence="8">Gr-4</strain>
    </source>
</reference>
<evidence type="ECO:0000256" key="3">
    <source>
        <dbReference type="ARBA" id="ARBA00022553"/>
    </source>
</evidence>
<dbReference type="PANTHER" id="PTHR43065:SF42">
    <property type="entry name" value="TWO-COMPONENT SENSOR PPRA"/>
    <property type="match status" value="1"/>
</dbReference>
<keyword evidence="5" id="KW-1133">Transmembrane helix</keyword>
<feature type="coiled-coil region" evidence="4">
    <location>
        <begin position="372"/>
        <end position="406"/>
    </location>
</feature>
<dbReference type="PROSITE" id="PS50109">
    <property type="entry name" value="HIS_KIN"/>
    <property type="match status" value="1"/>
</dbReference>
<organism evidence="7 8">
    <name type="scientific">Rhodoferax aquaticus</name>
    <dbReference type="NCBI Taxonomy" id="2527691"/>
    <lineage>
        <taxon>Bacteria</taxon>
        <taxon>Pseudomonadati</taxon>
        <taxon>Pseudomonadota</taxon>
        <taxon>Betaproteobacteria</taxon>
        <taxon>Burkholderiales</taxon>
        <taxon>Comamonadaceae</taxon>
        <taxon>Rhodoferax</taxon>
    </lineage>
</organism>
<evidence type="ECO:0000256" key="5">
    <source>
        <dbReference type="SAM" id="Phobius"/>
    </source>
</evidence>
<keyword evidence="4" id="KW-0175">Coiled coil</keyword>
<dbReference type="CDD" id="cd00075">
    <property type="entry name" value="HATPase"/>
    <property type="match status" value="1"/>
</dbReference>
<dbReference type="InterPro" id="IPR004358">
    <property type="entry name" value="Sig_transdc_His_kin-like_C"/>
</dbReference>
<reference evidence="8" key="2">
    <citation type="journal article" date="2020" name="Int. J. Syst. Evol. Microbiol.">
        <title>Genomic insights into a novel species Rhodoferax aquaticus sp. nov., isolated from freshwater.</title>
        <authorList>
            <person name="Li T."/>
            <person name="Zhuo Y."/>
            <person name="Jin C.Z."/>
            <person name="Wu X."/>
            <person name="Ko S.R."/>
            <person name="Jin F.J."/>
            <person name="Ahn C.Y."/>
            <person name="Oh H.M."/>
            <person name="Lee H.G."/>
            <person name="Jin L."/>
        </authorList>
    </citation>
    <scope>NUCLEOTIDE SEQUENCE [LARGE SCALE GENOMIC DNA]</scope>
    <source>
        <strain evidence="8">Gr-4</strain>
    </source>
</reference>
<keyword evidence="7" id="KW-0808">Transferase</keyword>
<evidence type="ECO:0000259" key="6">
    <source>
        <dbReference type="PROSITE" id="PS50109"/>
    </source>
</evidence>
<evidence type="ECO:0000256" key="1">
    <source>
        <dbReference type="ARBA" id="ARBA00000085"/>
    </source>
</evidence>
<dbReference type="InterPro" id="IPR005467">
    <property type="entry name" value="His_kinase_dom"/>
</dbReference>
<keyword evidence="7" id="KW-0418">Kinase</keyword>
<dbReference type="InterPro" id="IPR036890">
    <property type="entry name" value="HATPase_C_sf"/>
</dbReference>
<dbReference type="GO" id="GO:0000155">
    <property type="term" value="F:phosphorelay sensor kinase activity"/>
    <property type="evidence" value="ECO:0007669"/>
    <property type="project" value="InterPro"/>
</dbReference>
<keyword evidence="3" id="KW-0597">Phosphoprotein</keyword>
<feature type="transmembrane region" description="Helical" evidence="5">
    <location>
        <begin position="12"/>
        <end position="33"/>
    </location>
</feature>
<dbReference type="InterPro" id="IPR003661">
    <property type="entry name" value="HisK_dim/P_dom"/>
</dbReference>
<dbReference type="Proteomes" id="UP000317365">
    <property type="component" value="Chromosome"/>
</dbReference>
<sequence length="655" mass="70129">MKLQFNITAKLLGYLLVASVLPFAALGVVALQLSTQSLTALAREQNVHIVGGFAAYLRLHIDQVDQLVGSIAHNDAIGQALDKANNPRASSFDEFNARAQLSYAVSGYASAKGLVSLDLFSMTGVNFHIGETLNPRPISPQAVANLLAQATASSGPTFWRGMGPNVSPESRYPQVSTVVRAIQYYSPSTGQAKPVGVLVISLNDDVMRDYLARATILRGQKLMKLDRNGTVELHSDARMVGSRLSKEFLDTVKSQVGTQELRLDGDDVLMDVVHLDAGHGDLVMITPRQLVTGRVDQLTRTTVGLLVLGLLGIAALTWHYAVTVVRPIRAVSHGFKSLEHMPSQALTSLEVPKSGDEIAALVEGYNHYLQTLNGLEEQVAKRTASLEEALKDLQHAHNEVMQAEKLASLGRIVAAVAHELNTPIGNAVTVGSTIGDELQALRLEMQSNAPRRSLMTAVLNKCDHGVLILMRSLDRAASLIGNFKQVAADQTSDQRRSFDLAETTEEILSTVAAVVNKQSCQIVTDLEPGIACDGYPGAYGQVLINLVMNAAVHAYPDGGKVYVSVRAVSAEQVRLSVRDAGVGMPLDIQNKIFEPFFTTRLGQGGSGLGMSIVHGLATKTLGGSITVNSTPHVGTECVLLFARVAPRSLAPHLAP</sequence>
<keyword evidence="5" id="KW-0812">Transmembrane</keyword>
<dbReference type="EC" id="2.7.13.3" evidence="2"/>
<protein>
    <recommendedName>
        <fullName evidence="2">histidine kinase</fullName>
        <ecNumber evidence="2">2.7.13.3</ecNumber>
    </recommendedName>
</protein>
<dbReference type="CDD" id="cd00082">
    <property type="entry name" value="HisKA"/>
    <property type="match status" value="1"/>
</dbReference>